<accession>A0ABP9VIN6</accession>
<evidence type="ECO:0000259" key="2">
    <source>
        <dbReference type="Pfam" id="PF00144"/>
    </source>
</evidence>
<dbReference type="Pfam" id="PF00144">
    <property type="entry name" value="Beta-lactamase"/>
    <property type="match status" value="1"/>
</dbReference>
<evidence type="ECO:0000256" key="1">
    <source>
        <dbReference type="ARBA" id="ARBA00022801"/>
    </source>
</evidence>
<name>A0ABP9VIN6_9BACT</name>
<evidence type="ECO:0000313" key="3">
    <source>
        <dbReference type="EMBL" id="GAA5505069.1"/>
    </source>
</evidence>
<protein>
    <submittedName>
        <fullName evidence="3">N-acetylmuramyl-L-alanine amidase</fullName>
    </submittedName>
</protein>
<comment type="caution">
    <text evidence="3">The sequence shown here is derived from an EMBL/GenBank/DDBJ whole genome shotgun (WGS) entry which is preliminary data.</text>
</comment>
<dbReference type="Proteomes" id="UP001416858">
    <property type="component" value="Unassembled WGS sequence"/>
</dbReference>
<reference evidence="3 4" key="1">
    <citation type="submission" date="2024-02" db="EMBL/GenBank/DDBJ databases">
        <title>Rhodopirellula caenicola NBRC 110016.</title>
        <authorList>
            <person name="Ichikawa N."/>
            <person name="Katano-Makiyama Y."/>
            <person name="Hidaka K."/>
        </authorList>
    </citation>
    <scope>NUCLEOTIDE SEQUENCE [LARGE SCALE GENOMIC DNA]</scope>
    <source>
        <strain evidence="3 4">NBRC 110016</strain>
    </source>
</reference>
<keyword evidence="1" id="KW-0378">Hydrolase</keyword>
<keyword evidence="4" id="KW-1185">Reference proteome</keyword>
<dbReference type="Gene3D" id="3.40.710.10">
    <property type="entry name" value="DD-peptidase/beta-lactamase superfamily"/>
    <property type="match status" value="1"/>
</dbReference>
<feature type="domain" description="Beta-lactamase-related" evidence="2">
    <location>
        <begin position="59"/>
        <end position="387"/>
    </location>
</feature>
<proteinExistence type="predicted"/>
<dbReference type="PANTHER" id="PTHR43283">
    <property type="entry name" value="BETA-LACTAMASE-RELATED"/>
    <property type="match status" value="1"/>
</dbReference>
<organism evidence="3 4">
    <name type="scientific">Novipirellula caenicola</name>
    <dbReference type="NCBI Taxonomy" id="1536901"/>
    <lineage>
        <taxon>Bacteria</taxon>
        <taxon>Pseudomonadati</taxon>
        <taxon>Planctomycetota</taxon>
        <taxon>Planctomycetia</taxon>
        <taxon>Pirellulales</taxon>
        <taxon>Pirellulaceae</taxon>
        <taxon>Novipirellula</taxon>
    </lineage>
</organism>
<evidence type="ECO:0000313" key="4">
    <source>
        <dbReference type="Proteomes" id="UP001416858"/>
    </source>
</evidence>
<dbReference type="InterPro" id="IPR012338">
    <property type="entry name" value="Beta-lactam/transpept-like"/>
</dbReference>
<dbReference type="PANTHER" id="PTHR43283:SF11">
    <property type="entry name" value="BETA-LACTAMASE-RELATED DOMAIN-CONTAINING PROTEIN"/>
    <property type="match status" value="1"/>
</dbReference>
<dbReference type="EMBL" id="BAABRO010000001">
    <property type="protein sequence ID" value="GAA5505069.1"/>
    <property type="molecule type" value="Genomic_DNA"/>
</dbReference>
<dbReference type="SUPFAM" id="SSF56601">
    <property type="entry name" value="beta-lactamase/transpeptidase-like"/>
    <property type="match status" value="1"/>
</dbReference>
<dbReference type="InterPro" id="IPR001466">
    <property type="entry name" value="Beta-lactam-related"/>
</dbReference>
<dbReference type="InterPro" id="IPR050789">
    <property type="entry name" value="Diverse_Enzym_Activities"/>
</dbReference>
<sequence>MPSPIGVAPPPSCTPGYSMLAITGRFVVLTLTLFGIPLLAAEPEPSRRDAIKPNAFESIDDLVNQAIEQGKLPGAVVTIGHQGDVVFQRAYGHRQLEPTAVAMTVDTVFDLASLTKPIATATSVMTLVEKGRINLNDTVSQHLPEFGNHGKEEITIKQLLLHTSGLTPDNALSDYTESPERAIQNVMKLGLNYTPGSKFRYSDVGFIVLGEIVRRKTGMDLNAYSQQAIFAPLGMKETSYKPATPLQQRAATTQQRDGHWMQGEVHDPRAYALGGVAGHAGLFSTAADLSIYAAAMCNRGSLDNTTIISEKTFAEMTASYSVPGDAVRGLGWDKQSGYSSNRGKTMTDTAFGHGGFTGTAMWIDPELELFVIFLSNRVHPDGRGSVNALAGQIGTIAADAVKP</sequence>
<gene>
    <name evidence="3" type="primary">amiE</name>
    <name evidence="3" type="ORF">Rcae01_00510</name>
</gene>